<evidence type="ECO:0000256" key="1">
    <source>
        <dbReference type="SAM" id="MobiDB-lite"/>
    </source>
</evidence>
<reference evidence="2" key="1">
    <citation type="journal article" date="2021" name="Proc. Natl. Acad. Sci. U.S.A.">
        <title>Three genomes in the algal genus Volvox reveal the fate of a haploid sex-determining region after a transition to homothallism.</title>
        <authorList>
            <person name="Yamamoto K."/>
            <person name="Hamaji T."/>
            <person name="Kawai-Toyooka H."/>
            <person name="Matsuzaki R."/>
            <person name="Takahashi F."/>
            <person name="Nishimura Y."/>
            <person name="Kawachi M."/>
            <person name="Noguchi H."/>
            <person name="Minakuchi Y."/>
            <person name="Umen J.G."/>
            <person name="Toyoda A."/>
            <person name="Nozaki H."/>
        </authorList>
    </citation>
    <scope>NUCLEOTIDE SEQUENCE</scope>
    <source>
        <strain evidence="2">NIES-3785</strain>
    </source>
</reference>
<organism evidence="2 3">
    <name type="scientific">Volvox reticuliferus</name>
    <dbReference type="NCBI Taxonomy" id="1737510"/>
    <lineage>
        <taxon>Eukaryota</taxon>
        <taxon>Viridiplantae</taxon>
        <taxon>Chlorophyta</taxon>
        <taxon>core chlorophytes</taxon>
        <taxon>Chlorophyceae</taxon>
        <taxon>CS clade</taxon>
        <taxon>Chlamydomonadales</taxon>
        <taxon>Volvocaceae</taxon>
        <taxon>Volvox</taxon>
    </lineage>
</organism>
<dbReference type="InterPro" id="IPR011990">
    <property type="entry name" value="TPR-like_helical_dom_sf"/>
</dbReference>
<dbReference type="Gene3D" id="1.25.40.10">
    <property type="entry name" value="Tetratricopeptide repeat domain"/>
    <property type="match status" value="1"/>
</dbReference>
<evidence type="ECO:0000313" key="3">
    <source>
        <dbReference type="Proteomes" id="UP000722791"/>
    </source>
</evidence>
<dbReference type="EMBL" id="BNCQ01000041">
    <property type="protein sequence ID" value="GIM11987.1"/>
    <property type="molecule type" value="Genomic_DNA"/>
</dbReference>
<protein>
    <submittedName>
        <fullName evidence="2">Uncharacterized protein</fullName>
    </submittedName>
</protein>
<dbReference type="AlphaFoldDB" id="A0A8J4GP21"/>
<gene>
    <name evidence="2" type="ORF">Vretimale_15418</name>
</gene>
<accession>A0A8J4GP21</accession>
<comment type="caution">
    <text evidence="2">The sequence shown here is derived from an EMBL/GenBank/DDBJ whole genome shotgun (WGS) entry which is preliminary data.</text>
</comment>
<feature type="region of interest" description="Disordered" evidence="1">
    <location>
        <begin position="33"/>
        <end position="64"/>
    </location>
</feature>
<dbReference type="Proteomes" id="UP000722791">
    <property type="component" value="Unassembled WGS sequence"/>
</dbReference>
<feature type="non-terminal residue" evidence="2">
    <location>
        <position position="548"/>
    </location>
</feature>
<evidence type="ECO:0000313" key="2">
    <source>
        <dbReference type="EMBL" id="GIM11987.1"/>
    </source>
</evidence>
<proteinExistence type="predicted"/>
<feature type="non-terminal residue" evidence="2">
    <location>
        <position position="1"/>
    </location>
</feature>
<feature type="compositionally biased region" description="Low complexity" evidence="1">
    <location>
        <begin position="44"/>
        <end position="62"/>
    </location>
</feature>
<sequence>QAGSASSPQHYAVARAVHRMASQQQLLTGMVNTSGPGRAAEGYSNSTSTAPASAATARVAPTQSDARSRMAWGTYPNTPGLGTAAVAAASAAASAATLDVVSSTAPRSFKNGGGAAAATAAVGDGTRIMSGTYHPSALPALQLSTAVPVAVVASTTTPVPSIPPPMPAHGMDCKVAMSAAVTEDPLPSTGTSRRGGFGGASGGHGVGGPGNADPLAWSKTAAALADVIAAVQLEYGGVNELYDGMHLAGPEGSTAADLAALAAVCPRSGACIAAVVNVRRLTDPNALYDAAIATQRALLHSAHPAMVDLQLQYARHLSSAGEHGRAEEVCCFALQQLMLTPPPYPAHRRHGAGAPGACHHPAEVGVRQTLGAVLLAGGSLAAATAALTSAVDLADKLVATGDLAAADMRRVEALDTLASVLWQRAQSAQSAGGSGLDAAAATARSSAGSSSSSYGTRAIEYKRQELDLRKTVYGERHVRVMSSWVALGQMQEAGGNLAAAERAFESAADVALHRHNRLSAATKAIFRQLQRVYQAQGRTADAQVLGHM</sequence>
<name>A0A8J4GP21_9CHLO</name>